<evidence type="ECO:0000313" key="2">
    <source>
        <dbReference type="Proteomes" id="UP001195724"/>
    </source>
</evidence>
<dbReference type="Proteomes" id="UP001195724">
    <property type="component" value="Unassembled WGS sequence"/>
</dbReference>
<comment type="caution">
    <text evidence="1">The sequence shown here is derived from an EMBL/GenBank/DDBJ whole genome shotgun (WGS) entry which is preliminary data.</text>
</comment>
<keyword evidence="2" id="KW-1185">Reference proteome</keyword>
<dbReference type="EMBL" id="JAFBCL010000001">
    <property type="protein sequence ID" value="MBM7809719.1"/>
    <property type="molecule type" value="Genomic_DNA"/>
</dbReference>
<dbReference type="RefSeq" id="WP_346038565.1">
    <property type="nucleotide sequence ID" value="NZ_JAFBCL010000001.1"/>
</dbReference>
<organism evidence="1 2">
    <name type="scientific">Saccharothrix algeriensis</name>
    <dbReference type="NCBI Taxonomy" id="173560"/>
    <lineage>
        <taxon>Bacteria</taxon>
        <taxon>Bacillati</taxon>
        <taxon>Actinomycetota</taxon>
        <taxon>Actinomycetes</taxon>
        <taxon>Pseudonocardiales</taxon>
        <taxon>Pseudonocardiaceae</taxon>
        <taxon>Saccharothrix</taxon>
    </lineage>
</organism>
<reference evidence="1 2" key="1">
    <citation type="submission" date="2021-01" db="EMBL/GenBank/DDBJ databases">
        <title>Sequencing the genomes of 1000 actinobacteria strains.</title>
        <authorList>
            <person name="Klenk H.-P."/>
        </authorList>
    </citation>
    <scope>NUCLEOTIDE SEQUENCE [LARGE SCALE GENOMIC DNA]</scope>
    <source>
        <strain evidence="1 2">DSM 44581</strain>
    </source>
</reference>
<protein>
    <submittedName>
        <fullName evidence="1">Uncharacterized protein</fullName>
    </submittedName>
</protein>
<evidence type="ECO:0000313" key="1">
    <source>
        <dbReference type="EMBL" id="MBM7809719.1"/>
    </source>
</evidence>
<gene>
    <name evidence="1" type="ORF">JOE68_000584</name>
</gene>
<name>A0ABS2S1E1_9PSEU</name>
<sequence>MDELLDEMRERLTEIGSTRDKMQDLLDAVLAAGAGLELDSSLQRCSAICT</sequence>
<proteinExistence type="predicted"/>
<accession>A0ABS2S1E1</accession>